<dbReference type="AlphaFoldDB" id="A0AB39R164"/>
<gene>
    <name evidence="3" type="ORF">AB5J52_43735</name>
</gene>
<sequence length="237" mass="24951">MPLARFPRLPTRPALAAAVAVLVSANLLDNRWAGSWTLLTAVVVSAVLVGLLFWAGGNWLELGLGRDTLGDGARWAVTLIGIVAAVYLGGALLPVTRGLFADQRTDALNGPEIAFKVLVAVPVGTVLLEETAFRGVLFALLRRLHTATTAAVVSSVLFGLWHILPSLNLDKDKPTLGSLFGHSVAGAVLVDIGAVLFTAVAGCLLCWLRDRSGSLLAPMALHWAVNALGYTVGFLLR</sequence>
<name>A0AB39R164_9ACTN</name>
<evidence type="ECO:0000259" key="2">
    <source>
        <dbReference type="Pfam" id="PF02517"/>
    </source>
</evidence>
<keyword evidence="1" id="KW-0812">Transmembrane</keyword>
<feature type="transmembrane region" description="Helical" evidence="1">
    <location>
        <begin position="144"/>
        <end position="164"/>
    </location>
</feature>
<dbReference type="InterPro" id="IPR015837">
    <property type="entry name" value="UCP026622_CAAX_protease"/>
</dbReference>
<proteinExistence type="predicted"/>
<dbReference type="PIRSF" id="PIRSF026622">
    <property type="entry name" value="Proteas_026622"/>
    <property type="match status" value="1"/>
</dbReference>
<dbReference type="EMBL" id="CP163441">
    <property type="protein sequence ID" value="XDQ48624.1"/>
    <property type="molecule type" value="Genomic_DNA"/>
</dbReference>
<reference evidence="3" key="1">
    <citation type="submission" date="2024-07" db="EMBL/GenBank/DDBJ databases">
        <authorList>
            <person name="Yu S.T."/>
        </authorList>
    </citation>
    <scope>NUCLEOTIDE SEQUENCE</scope>
    <source>
        <strain evidence="3">R39</strain>
    </source>
</reference>
<dbReference type="InterPro" id="IPR003675">
    <property type="entry name" value="Rce1/LyrA-like_dom"/>
</dbReference>
<keyword evidence="1" id="KW-0472">Membrane</keyword>
<protein>
    <submittedName>
        <fullName evidence="3">Lysostaphin resistance A-like protein</fullName>
    </submittedName>
</protein>
<feature type="transmembrane region" description="Helical" evidence="1">
    <location>
        <begin position="35"/>
        <end position="54"/>
    </location>
</feature>
<evidence type="ECO:0000256" key="1">
    <source>
        <dbReference type="SAM" id="Phobius"/>
    </source>
</evidence>
<accession>A0AB39R164</accession>
<dbReference type="GO" id="GO:0004175">
    <property type="term" value="F:endopeptidase activity"/>
    <property type="evidence" value="ECO:0007669"/>
    <property type="project" value="UniProtKB-ARBA"/>
</dbReference>
<feature type="transmembrane region" description="Helical" evidence="1">
    <location>
        <begin position="184"/>
        <end position="208"/>
    </location>
</feature>
<dbReference type="RefSeq" id="WP_369227378.1">
    <property type="nucleotide sequence ID" value="NZ_CP163441.1"/>
</dbReference>
<feature type="domain" description="CAAX prenyl protease 2/Lysostaphin resistance protein A-like" evidence="2">
    <location>
        <begin position="117"/>
        <end position="228"/>
    </location>
</feature>
<feature type="transmembrane region" description="Helical" evidence="1">
    <location>
        <begin position="75"/>
        <end position="93"/>
    </location>
</feature>
<evidence type="ECO:0000313" key="3">
    <source>
        <dbReference type="EMBL" id="XDQ48624.1"/>
    </source>
</evidence>
<feature type="transmembrane region" description="Helical" evidence="1">
    <location>
        <begin position="215"/>
        <end position="236"/>
    </location>
</feature>
<dbReference type="GO" id="GO:0080120">
    <property type="term" value="P:CAAX-box protein maturation"/>
    <property type="evidence" value="ECO:0007669"/>
    <property type="project" value="UniProtKB-ARBA"/>
</dbReference>
<keyword evidence="1" id="KW-1133">Transmembrane helix</keyword>
<organism evidence="3">
    <name type="scientific">Streptomyces sp. R39</name>
    <dbReference type="NCBI Taxonomy" id="3238631"/>
    <lineage>
        <taxon>Bacteria</taxon>
        <taxon>Bacillati</taxon>
        <taxon>Actinomycetota</taxon>
        <taxon>Actinomycetes</taxon>
        <taxon>Kitasatosporales</taxon>
        <taxon>Streptomycetaceae</taxon>
        <taxon>Streptomyces</taxon>
    </lineage>
</organism>
<dbReference type="Pfam" id="PF02517">
    <property type="entry name" value="Rce1-like"/>
    <property type="match status" value="1"/>
</dbReference>